<dbReference type="AlphaFoldDB" id="M4BX20"/>
<sequence length="147" mass="16569">MARSQTDRQTNGHTDKYDLKVRHSTLRTLTNSFTLRARNNQLFMSRDLHLMIADSPRRPPPSNIGKRYVLSSESISPFRYVVQWTRIQAMFIVGSRRGPVRPGLLLFASAKVPLVSISLYNPSYIARLSRVNTGSAGIIALQCFSST</sequence>
<dbReference type="InParanoid" id="M4BX20"/>
<evidence type="ECO:0000313" key="1">
    <source>
        <dbReference type="EnsemblProtists" id="HpaP811071"/>
    </source>
</evidence>
<keyword evidence="2" id="KW-1185">Reference proteome</keyword>
<dbReference type="VEuPathDB" id="FungiDB:HpaG811071"/>
<proteinExistence type="predicted"/>
<dbReference type="HOGENOM" id="CLU_1771632_0_0_1"/>
<reference evidence="1" key="2">
    <citation type="submission" date="2015-06" db="UniProtKB">
        <authorList>
            <consortium name="EnsemblProtists"/>
        </authorList>
    </citation>
    <scope>IDENTIFICATION</scope>
    <source>
        <strain evidence="1">Emoy2</strain>
    </source>
</reference>
<dbReference type="Proteomes" id="UP000011713">
    <property type="component" value="Unassembled WGS sequence"/>
</dbReference>
<accession>M4BX20</accession>
<dbReference type="EMBL" id="JH598013">
    <property type="status" value="NOT_ANNOTATED_CDS"/>
    <property type="molecule type" value="Genomic_DNA"/>
</dbReference>
<name>M4BX20_HYAAE</name>
<dbReference type="EnsemblProtists" id="HpaT811071">
    <property type="protein sequence ID" value="HpaP811071"/>
    <property type="gene ID" value="HpaG811071"/>
</dbReference>
<evidence type="ECO:0000313" key="2">
    <source>
        <dbReference type="Proteomes" id="UP000011713"/>
    </source>
</evidence>
<organism evidence="1 2">
    <name type="scientific">Hyaloperonospora arabidopsidis (strain Emoy2)</name>
    <name type="common">Downy mildew agent</name>
    <name type="synonym">Peronospora arabidopsidis</name>
    <dbReference type="NCBI Taxonomy" id="559515"/>
    <lineage>
        <taxon>Eukaryota</taxon>
        <taxon>Sar</taxon>
        <taxon>Stramenopiles</taxon>
        <taxon>Oomycota</taxon>
        <taxon>Peronosporomycetes</taxon>
        <taxon>Peronosporales</taxon>
        <taxon>Peronosporaceae</taxon>
        <taxon>Hyaloperonospora</taxon>
    </lineage>
</organism>
<protein>
    <submittedName>
        <fullName evidence="1">Uncharacterized protein</fullName>
    </submittedName>
</protein>
<reference evidence="2" key="1">
    <citation type="journal article" date="2010" name="Science">
        <title>Signatures of adaptation to obligate biotrophy in the Hyaloperonospora arabidopsidis genome.</title>
        <authorList>
            <person name="Baxter L."/>
            <person name="Tripathy S."/>
            <person name="Ishaque N."/>
            <person name="Boot N."/>
            <person name="Cabral A."/>
            <person name="Kemen E."/>
            <person name="Thines M."/>
            <person name="Ah-Fong A."/>
            <person name="Anderson R."/>
            <person name="Badejoko W."/>
            <person name="Bittner-Eddy P."/>
            <person name="Boore J.L."/>
            <person name="Chibucos M.C."/>
            <person name="Coates M."/>
            <person name="Dehal P."/>
            <person name="Delehaunty K."/>
            <person name="Dong S."/>
            <person name="Downton P."/>
            <person name="Dumas B."/>
            <person name="Fabro G."/>
            <person name="Fronick C."/>
            <person name="Fuerstenberg S.I."/>
            <person name="Fulton L."/>
            <person name="Gaulin E."/>
            <person name="Govers F."/>
            <person name="Hughes L."/>
            <person name="Humphray S."/>
            <person name="Jiang R.H."/>
            <person name="Judelson H."/>
            <person name="Kamoun S."/>
            <person name="Kyung K."/>
            <person name="Meijer H."/>
            <person name="Minx P."/>
            <person name="Morris P."/>
            <person name="Nelson J."/>
            <person name="Phuntumart V."/>
            <person name="Qutob D."/>
            <person name="Rehmany A."/>
            <person name="Rougon-Cardoso A."/>
            <person name="Ryden P."/>
            <person name="Torto-Alalibo T."/>
            <person name="Studholme D."/>
            <person name="Wang Y."/>
            <person name="Win J."/>
            <person name="Wood J."/>
            <person name="Clifton S.W."/>
            <person name="Rogers J."/>
            <person name="Van den Ackerveken G."/>
            <person name="Jones J.D."/>
            <person name="McDowell J.M."/>
            <person name="Beynon J."/>
            <person name="Tyler B.M."/>
        </authorList>
    </citation>
    <scope>NUCLEOTIDE SEQUENCE [LARGE SCALE GENOMIC DNA]</scope>
    <source>
        <strain evidence="2">Emoy2</strain>
    </source>
</reference>